<protein>
    <recommendedName>
        <fullName evidence="4">DUF885 domain-containing protein</fullName>
    </recommendedName>
</protein>
<dbReference type="KEGG" id="sphi:TS85_07420"/>
<dbReference type="PANTHER" id="PTHR33361">
    <property type="entry name" value="GLR0591 PROTEIN"/>
    <property type="match status" value="1"/>
</dbReference>
<evidence type="ECO:0000313" key="3">
    <source>
        <dbReference type="Proteomes" id="UP000032300"/>
    </source>
</evidence>
<dbReference type="InterPro" id="IPR010281">
    <property type="entry name" value="DUF885"/>
</dbReference>
<feature type="chain" id="PRO_5030717197" description="DUF885 domain-containing protein" evidence="1">
    <location>
        <begin position="27"/>
        <end position="598"/>
    </location>
</feature>
<proteinExistence type="predicted"/>
<dbReference type="PANTHER" id="PTHR33361:SF16">
    <property type="entry name" value="DUF885 DOMAIN-CONTAINING PROTEIN"/>
    <property type="match status" value="1"/>
</dbReference>
<feature type="signal peptide" evidence="1">
    <location>
        <begin position="1"/>
        <end position="26"/>
    </location>
</feature>
<gene>
    <name evidence="2" type="ORF">TS85_07420</name>
</gene>
<reference evidence="2 3" key="1">
    <citation type="journal article" date="2015" name="Int. J. Syst. Evol. Microbiol.">
        <title>Sphingomonas hengshuiensis sp. nov., isolated from lake wetland.</title>
        <authorList>
            <person name="Wei S."/>
            <person name="Wang T."/>
            <person name="Liu H."/>
            <person name="Zhang C."/>
            <person name="Guo J."/>
            <person name="Wang Q."/>
            <person name="Liang K."/>
            <person name="Zhang Z."/>
        </authorList>
    </citation>
    <scope>NUCLEOTIDE SEQUENCE [LARGE SCALE GENOMIC DNA]</scope>
    <source>
        <strain evidence="2 3">WHSC-8</strain>
    </source>
</reference>
<dbReference type="Proteomes" id="UP000032300">
    <property type="component" value="Chromosome"/>
</dbReference>
<sequence>MLSGFTRRRTLGMLAATALTPLAATARGIDPGQALRALLDRSEAADAALDPLRAARIGTGPGGPLFVDPLGDDYARSLHANKRSDLDALAAIDRGALGAVDRIAYDVFDYRTRQTLALFDSGLFEVQLRAPLNPSFGLHVEFPDFLSGGSSRYASASDYADALTRIEGFVGYLDSVVARLKQGLAEGYVQPWVLVTNVLAQLDAMLALPIEDSPFWSGIKRMPAAIPPAEQARITAAFRAAITGKVMPAYRAWAVYLRETYLPRATEAPGLWAMKDGAALYAWDLARHTTTQRSADDIHALGLAEVARIRGEMEGVRAKVGFQGDLKAFFEHIRTDPQYYCKTPAELLARFKAIEAKIWPGIPRLFHDRPKAPFEVRPLPALGDQRGTGYYRPGPPDGVSPGILYFNMSMLGTRPIPTLETLTLHEGIPGHHFQLTLAIENADLPPLLRHGQATAYTEGWGLYAESLGPELGMFGDPMQWFGHLDMEMLRAVRLVVDTGLHALRWSRQAAIDYMLANTSMAPRDVAVEIDRYIAYPGQACAYKIGERMFRQLREDAAKALGSGFDVRDYHHQVLATGALPMDVLEAKIRAWIASGGGR</sequence>
<dbReference type="EMBL" id="CP010836">
    <property type="protein sequence ID" value="AJP74342.1"/>
    <property type="molecule type" value="Genomic_DNA"/>
</dbReference>
<evidence type="ECO:0000313" key="2">
    <source>
        <dbReference type="EMBL" id="AJP74342.1"/>
    </source>
</evidence>
<accession>A0A7U5CUY8</accession>
<dbReference type="Pfam" id="PF05960">
    <property type="entry name" value="DUF885"/>
    <property type="match status" value="1"/>
</dbReference>
<evidence type="ECO:0000256" key="1">
    <source>
        <dbReference type="SAM" id="SignalP"/>
    </source>
</evidence>
<reference evidence="2 3" key="2">
    <citation type="submission" date="2015-02" db="EMBL/GenBank/DDBJ databases">
        <title>The complete genome of Sphingomonas hengshuiensis sp. WHSC-8 isolated from soil of Hengshui Lake.</title>
        <authorList>
            <person name="Wei S."/>
            <person name="Guo J."/>
            <person name="Su C."/>
            <person name="Wu R."/>
            <person name="Zhang Z."/>
            <person name="Liang K."/>
            <person name="Li H."/>
            <person name="Wang T."/>
            <person name="Liu H."/>
            <person name="Zhang C."/>
            <person name="Li Z."/>
            <person name="Wang Q."/>
            <person name="Meng J."/>
        </authorList>
    </citation>
    <scope>NUCLEOTIDE SEQUENCE [LARGE SCALE GENOMIC DNA]</scope>
    <source>
        <strain evidence="2 3">WHSC-8</strain>
    </source>
</reference>
<organism evidence="2 3">
    <name type="scientific">Sphingomonas hengshuiensis</name>
    <dbReference type="NCBI Taxonomy" id="1609977"/>
    <lineage>
        <taxon>Bacteria</taxon>
        <taxon>Pseudomonadati</taxon>
        <taxon>Pseudomonadota</taxon>
        <taxon>Alphaproteobacteria</taxon>
        <taxon>Sphingomonadales</taxon>
        <taxon>Sphingomonadaceae</taxon>
        <taxon>Sphingomonas</taxon>
    </lineage>
</organism>
<evidence type="ECO:0008006" key="4">
    <source>
        <dbReference type="Google" id="ProtNLM"/>
    </source>
</evidence>
<keyword evidence="3" id="KW-1185">Reference proteome</keyword>
<dbReference type="AlphaFoldDB" id="A0A7U5CUY8"/>
<name>A0A7U5CUY8_9SPHN</name>
<keyword evidence="1" id="KW-0732">Signal</keyword>